<organism evidence="2 3">
    <name type="scientific">Thanatephorus cucumeris (strain AG1-IB / isolate 7/3/14)</name>
    <name type="common">Lettuce bottom rot fungus</name>
    <name type="synonym">Rhizoctonia solani</name>
    <dbReference type="NCBI Taxonomy" id="1108050"/>
    <lineage>
        <taxon>Eukaryota</taxon>
        <taxon>Fungi</taxon>
        <taxon>Dikarya</taxon>
        <taxon>Basidiomycota</taxon>
        <taxon>Agaricomycotina</taxon>
        <taxon>Agaricomycetes</taxon>
        <taxon>Cantharellales</taxon>
        <taxon>Ceratobasidiaceae</taxon>
        <taxon>Rhizoctonia</taxon>
        <taxon>Rhizoctonia solani AG-1</taxon>
    </lineage>
</organism>
<keyword evidence="1" id="KW-0472">Membrane</keyword>
<dbReference type="STRING" id="1108050.A0A0B7FLP4"/>
<feature type="transmembrane region" description="Helical" evidence="1">
    <location>
        <begin position="120"/>
        <end position="153"/>
    </location>
</feature>
<dbReference type="AlphaFoldDB" id="A0A0B7FLP4"/>
<feature type="transmembrane region" description="Helical" evidence="1">
    <location>
        <begin position="207"/>
        <end position="228"/>
    </location>
</feature>
<keyword evidence="1" id="KW-1133">Transmembrane helix</keyword>
<evidence type="ECO:0008006" key="4">
    <source>
        <dbReference type="Google" id="ProtNLM"/>
    </source>
</evidence>
<evidence type="ECO:0000256" key="1">
    <source>
        <dbReference type="SAM" id="Phobius"/>
    </source>
</evidence>
<protein>
    <recommendedName>
        <fullName evidence="4">Transmembrane protein</fullName>
    </recommendedName>
</protein>
<reference evidence="2 3" key="1">
    <citation type="submission" date="2014-11" db="EMBL/GenBank/DDBJ databases">
        <authorList>
            <person name="Wibberg Daniel"/>
        </authorList>
    </citation>
    <scope>NUCLEOTIDE SEQUENCE [LARGE SCALE GENOMIC DNA]</scope>
    <source>
        <strain evidence="2">Rhizoctonia solani AG1-IB 7/3/14</strain>
    </source>
</reference>
<proteinExistence type="predicted"/>
<feature type="transmembrane region" description="Helical" evidence="1">
    <location>
        <begin position="173"/>
        <end position="195"/>
    </location>
</feature>
<accession>A0A0B7FLP4</accession>
<name>A0A0B7FLP4_THACB</name>
<feature type="transmembrane region" description="Helical" evidence="1">
    <location>
        <begin position="565"/>
        <end position="586"/>
    </location>
</feature>
<evidence type="ECO:0000313" key="3">
    <source>
        <dbReference type="Proteomes" id="UP000059188"/>
    </source>
</evidence>
<feature type="transmembrane region" description="Helical" evidence="1">
    <location>
        <begin position="63"/>
        <end position="86"/>
    </location>
</feature>
<evidence type="ECO:0000313" key="2">
    <source>
        <dbReference type="EMBL" id="CEL58585.1"/>
    </source>
</evidence>
<keyword evidence="3" id="KW-1185">Reference proteome</keyword>
<dbReference type="OrthoDB" id="3357029at2759"/>
<gene>
    <name evidence="2" type="ORF">RSOLAG1IB_08661</name>
</gene>
<dbReference type="EMBL" id="LN679131">
    <property type="protein sequence ID" value="CEL58585.1"/>
    <property type="molecule type" value="Genomic_DNA"/>
</dbReference>
<sequence>MSRYFTLPQQLTASPKLFMKPPTSSFYDPPPDTSAKLFVEGAPTNLRSGPDYKRPRLSFQAKMLIPTLIVFVMTTGAGISLTTWLFSKMKVRTIKESFQYGYILADEGSREIDGSASATFYALTAASFISTFINATSPVLMMLISYRIAHLWIRSQLFPADPSRDAGPTPVQYGMLVEVLGSPSILSLGTAVYYLARHRARASAPHYFWKAVTFGVVVYLITHLVGLADTWLHATTSAVLHNLPSTNNSLLDPPLYANLAFNSSYCEFYPSLSCATGMSTWAPHNPALIYEGLNVVSNSSLYRRVITLKDSNDLAIIIPPLPNKFETATFNISSVGVRAHCESLSTRESRCFRDNVPSTINCVERGIKVIPANVTAGPRMLFPNLVATKAPQNLWIEAAKAGAISRSPACCVGNPAESVVQLSWVFGEGYDEDPQPNPAVLTVPAGRPLRIFAACNLTVYNITASYDGTVAENRRWSLVEGSDVQSTPYFADAILAAYAMNLISDHAAINIKSRAMSTNSSDEVMTALSQEISRLALGMTSGLFYFTPASNVTVYDPIILGHYELAPLLAFVFLLFIYGLIALVIFSTSFHMHSSTVAVPRELRHRDSTGKSEDESIPELELVRLRLSSPIPAFVQVFTQPMSSSQPPGPNDPDAQSVSQSIIGFLPEVELPKYTESRLRFGLEDTELRPRFGVWSEQVMKAEE</sequence>
<keyword evidence="1" id="KW-0812">Transmembrane</keyword>
<dbReference type="Proteomes" id="UP000059188">
    <property type="component" value="Unassembled WGS sequence"/>
</dbReference>